<sequence length="56" mass="6678">MPKEELFNLALRRQLYFPAAEIYADAPAGFWDFGPIGVRIRNRIVELWRKELIEKE</sequence>
<evidence type="ECO:0008006" key="2">
    <source>
        <dbReference type="Google" id="ProtNLM"/>
    </source>
</evidence>
<feature type="non-terminal residue" evidence="1">
    <location>
        <position position="56"/>
    </location>
</feature>
<name>X0Y9K8_9ZZZZ</name>
<proteinExistence type="predicted"/>
<dbReference type="SUPFAM" id="SSF55681">
    <property type="entry name" value="Class II aaRS and biotin synthetases"/>
    <property type="match status" value="1"/>
</dbReference>
<accession>X0Y9K8</accession>
<evidence type="ECO:0000313" key="1">
    <source>
        <dbReference type="EMBL" id="GAG52509.1"/>
    </source>
</evidence>
<gene>
    <name evidence="1" type="ORF">S01H1_79479</name>
</gene>
<protein>
    <recommendedName>
        <fullName evidence="2">Glycine--tRNA ligase</fullName>
    </recommendedName>
</protein>
<dbReference type="Gene3D" id="3.30.930.10">
    <property type="entry name" value="Bira Bifunctional Protein, Domain 2"/>
    <property type="match status" value="1"/>
</dbReference>
<organism evidence="1">
    <name type="scientific">marine sediment metagenome</name>
    <dbReference type="NCBI Taxonomy" id="412755"/>
    <lineage>
        <taxon>unclassified sequences</taxon>
        <taxon>metagenomes</taxon>
        <taxon>ecological metagenomes</taxon>
    </lineage>
</organism>
<dbReference type="InterPro" id="IPR045864">
    <property type="entry name" value="aa-tRNA-synth_II/BPL/LPL"/>
</dbReference>
<comment type="caution">
    <text evidence="1">The sequence shown here is derived from an EMBL/GenBank/DDBJ whole genome shotgun (WGS) entry which is preliminary data.</text>
</comment>
<dbReference type="AlphaFoldDB" id="X0Y9K8"/>
<reference evidence="1" key="1">
    <citation type="journal article" date="2014" name="Front. Microbiol.">
        <title>High frequency of phylogenetically diverse reductive dehalogenase-homologous genes in deep subseafloor sedimentary metagenomes.</title>
        <authorList>
            <person name="Kawai M."/>
            <person name="Futagami T."/>
            <person name="Toyoda A."/>
            <person name="Takaki Y."/>
            <person name="Nishi S."/>
            <person name="Hori S."/>
            <person name="Arai W."/>
            <person name="Tsubouchi T."/>
            <person name="Morono Y."/>
            <person name="Uchiyama I."/>
            <person name="Ito T."/>
            <person name="Fujiyama A."/>
            <person name="Inagaki F."/>
            <person name="Takami H."/>
        </authorList>
    </citation>
    <scope>NUCLEOTIDE SEQUENCE</scope>
    <source>
        <strain evidence="1">Expedition CK06-06</strain>
    </source>
</reference>
<dbReference type="EMBL" id="BARS01053583">
    <property type="protein sequence ID" value="GAG52509.1"/>
    <property type="molecule type" value="Genomic_DNA"/>
</dbReference>